<dbReference type="Gramene" id="KZM80990">
    <property type="protein sequence ID" value="KZM80990"/>
    <property type="gene ID" value="DCAR_031382"/>
</dbReference>
<protein>
    <submittedName>
        <fullName evidence="1">Uncharacterized protein</fullName>
    </submittedName>
</protein>
<name>A0A175YCG0_DAUCS</name>
<dbReference type="Proteomes" id="UP000077755">
    <property type="component" value="Chromosome 6"/>
</dbReference>
<dbReference type="EMBL" id="CP093348">
    <property type="protein sequence ID" value="WOH04067.1"/>
    <property type="molecule type" value="Genomic_DNA"/>
</dbReference>
<dbReference type="AlphaFoldDB" id="A0A175YCG0"/>
<keyword evidence="2" id="KW-1185">Reference proteome</keyword>
<reference evidence="1" key="2">
    <citation type="submission" date="2022-03" db="EMBL/GenBank/DDBJ databases">
        <title>Draft title - Genomic analysis of global carrot germplasm unveils the trajectory of domestication and the origin of high carotenoid orange carrot.</title>
        <authorList>
            <person name="Iorizzo M."/>
            <person name="Ellison S."/>
            <person name="Senalik D."/>
            <person name="Macko-Podgorni A."/>
            <person name="Grzebelus D."/>
            <person name="Bostan H."/>
            <person name="Rolling W."/>
            <person name="Curaba J."/>
            <person name="Simon P."/>
        </authorList>
    </citation>
    <scope>NUCLEOTIDE SEQUENCE</scope>
    <source>
        <tissue evidence="1">Leaf</tissue>
    </source>
</reference>
<organism evidence="1 2">
    <name type="scientific">Daucus carota subsp. sativus</name>
    <name type="common">Carrot</name>
    <dbReference type="NCBI Taxonomy" id="79200"/>
    <lineage>
        <taxon>Eukaryota</taxon>
        <taxon>Viridiplantae</taxon>
        <taxon>Streptophyta</taxon>
        <taxon>Embryophyta</taxon>
        <taxon>Tracheophyta</taxon>
        <taxon>Spermatophyta</taxon>
        <taxon>Magnoliopsida</taxon>
        <taxon>eudicotyledons</taxon>
        <taxon>Gunneridae</taxon>
        <taxon>Pentapetalae</taxon>
        <taxon>asterids</taxon>
        <taxon>campanulids</taxon>
        <taxon>Apiales</taxon>
        <taxon>Apiaceae</taxon>
        <taxon>Apioideae</taxon>
        <taxon>Scandiceae</taxon>
        <taxon>Daucinae</taxon>
        <taxon>Daucus</taxon>
        <taxon>Daucus sect. Daucus</taxon>
    </lineage>
</organism>
<gene>
    <name evidence="1" type="ORF">DCAR_0623473</name>
</gene>
<reference evidence="1" key="1">
    <citation type="journal article" date="2016" name="Nat. Genet.">
        <title>A high-quality carrot genome assembly provides new insights into carotenoid accumulation and asterid genome evolution.</title>
        <authorList>
            <person name="Iorizzo M."/>
            <person name="Ellison S."/>
            <person name="Senalik D."/>
            <person name="Zeng P."/>
            <person name="Satapoomin P."/>
            <person name="Huang J."/>
            <person name="Bowman M."/>
            <person name="Iovene M."/>
            <person name="Sanseverino W."/>
            <person name="Cavagnaro P."/>
            <person name="Yildiz M."/>
            <person name="Macko-Podgorni A."/>
            <person name="Moranska E."/>
            <person name="Grzebelus E."/>
            <person name="Grzebelus D."/>
            <person name="Ashrafi H."/>
            <person name="Zheng Z."/>
            <person name="Cheng S."/>
            <person name="Spooner D."/>
            <person name="Van Deynze A."/>
            <person name="Simon P."/>
        </authorList>
    </citation>
    <scope>NUCLEOTIDE SEQUENCE</scope>
    <source>
        <tissue evidence="1">Leaf</tissue>
    </source>
</reference>
<sequence length="172" mass="19837">MKNNVVDEIYNLVIASDAFVTEVETATEEFCSIFQNMEKRQTNLINQAVLINERYGSIADIVEEKKKPKIGEISSSFQSLPLSYSKSTDRLLDDFESSLNRHTDRTNKAVQTLISKFNESVEAWKNKYEELKDQVNILANNKTQHRKKVNQYRSVLYRFIPGIDSSDSDESE</sequence>
<proteinExistence type="predicted"/>
<evidence type="ECO:0000313" key="1">
    <source>
        <dbReference type="EMBL" id="WOH04067.1"/>
    </source>
</evidence>
<evidence type="ECO:0000313" key="2">
    <source>
        <dbReference type="Proteomes" id="UP000077755"/>
    </source>
</evidence>
<accession>A0A175YCG0</accession>